<keyword evidence="3 5" id="KW-1133">Transmembrane helix</keyword>
<dbReference type="AlphaFoldDB" id="A0A271IZ55"/>
<evidence type="ECO:0000256" key="2">
    <source>
        <dbReference type="ARBA" id="ARBA00022692"/>
    </source>
</evidence>
<evidence type="ECO:0000256" key="5">
    <source>
        <dbReference type="SAM" id="Phobius"/>
    </source>
</evidence>
<dbReference type="RefSeq" id="WP_095509906.1">
    <property type="nucleotide sequence ID" value="NZ_MQWD01000001.1"/>
</dbReference>
<organism evidence="7 8">
    <name type="scientific">Rubrivirga marina</name>
    <dbReference type="NCBI Taxonomy" id="1196024"/>
    <lineage>
        <taxon>Bacteria</taxon>
        <taxon>Pseudomonadati</taxon>
        <taxon>Rhodothermota</taxon>
        <taxon>Rhodothermia</taxon>
        <taxon>Rhodothermales</taxon>
        <taxon>Rubricoccaceae</taxon>
        <taxon>Rubrivirga</taxon>
    </lineage>
</organism>
<gene>
    <name evidence="7" type="ORF">BSZ37_07270</name>
</gene>
<evidence type="ECO:0000259" key="6">
    <source>
        <dbReference type="Pfam" id="PF06803"/>
    </source>
</evidence>
<evidence type="ECO:0000256" key="1">
    <source>
        <dbReference type="ARBA" id="ARBA00004127"/>
    </source>
</evidence>
<proteinExistence type="predicted"/>
<evidence type="ECO:0000313" key="7">
    <source>
        <dbReference type="EMBL" id="PAP76258.1"/>
    </source>
</evidence>
<feature type="domain" description="DUF1232" evidence="6">
    <location>
        <begin position="79"/>
        <end position="113"/>
    </location>
</feature>
<keyword evidence="2 5" id="KW-0812">Transmembrane</keyword>
<keyword evidence="4 5" id="KW-0472">Membrane</keyword>
<feature type="transmembrane region" description="Helical" evidence="5">
    <location>
        <begin position="74"/>
        <end position="93"/>
    </location>
</feature>
<evidence type="ECO:0000256" key="4">
    <source>
        <dbReference type="ARBA" id="ARBA00023136"/>
    </source>
</evidence>
<dbReference type="Pfam" id="PF06803">
    <property type="entry name" value="DUF1232"/>
    <property type="match status" value="1"/>
</dbReference>
<evidence type="ECO:0000313" key="8">
    <source>
        <dbReference type="Proteomes" id="UP000216339"/>
    </source>
</evidence>
<evidence type="ECO:0000256" key="3">
    <source>
        <dbReference type="ARBA" id="ARBA00022989"/>
    </source>
</evidence>
<comment type="caution">
    <text evidence="7">The sequence shown here is derived from an EMBL/GenBank/DDBJ whole genome shotgun (WGS) entry which is preliminary data.</text>
</comment>
<sequence length="145" mass="16245">MASSSDRSTARRGLRLVREDAEELADHPSRLRAVIRRAQSQLREDRSRIGSLRADVPRLVRLAGAVAKGEYRHLPWKSIVFVAAGLLYFVTPADLIPDFILGTGFLDDAVVVAYIMKAIRDDLARFEDWELTNAPADPETLNPPY</sequence>
<reference evidence="7 8" key="1">
    <citation type="submission" date="2016-11" db="EMBL/GenBank/DDBJ databases">
        <title>Study of marine rhodopsin-containing bacteria.</title>
        <authorList>
            <person name="Yoshizawa S."/>
            <person name="Kumagai Y."/>
            <person name="Kogure K."/>
        </authorList>
    </citation>
    <scope>NUCLEOTIDE SEQUENCE [LARGE SCALE GENOMIC DNA]</scope>
    <source>
        <strain evidence="7 8">SAORIC-28</strain>
    </source>
</reference>
<dbReference type="GO" id="GO:0012505">
    <property type="term" value="C:endomembrane system"/>
    <property type="evidence" value="ECO:0007669"/>
    <property type="project" value="UniProtKB-SubCell"/>
</dbReference>
<dbReference type="Proteomes" id="UP000216339">
    <property type="component" value="Unassembled WGS sequence"/>
</dbReference>
<name>A0A271IZ55_9BACT</name>
<keyword evidence="8" id="KW-1185">Reference proteome</keyword>
<accession>A0A271IZ55</accession>
<protein>
    <recommendedName>
        <fullName evidence="6">DUF1232 domain-containing protein</fullName>
    </recommendedName>
</protein>
<comment type="subcellular location">
    <subcellularLocation>
        <location evidence="1">Endomembrane system</location>
        <topology evidence="1">Multi-pass membrane protein</topology>
    </subcellularLocation>
</comment>
<dbReference type="InterPro" id="IPR010652">
    <property type="entry name" value="DUF1232"/>
</dbReference>
<dbReference type="EMBL" id="MQWD01000001">
    <property type="protein sequence ID" value="PAP76258.1"/>
    <property type="molecule type" value="Genomic_DNA"/>
</dbReference>
<dbReference type="OrthoDB" id="9800034at2"/>